<keyword evidence="2" id="KW-0472">Membrane</keyword>
<comment type="caution">
    <text evidence="3">The sequence shown here is derived from an EMBL/GenBank/DDBJ whole genome shotgun (WGS) entry which is preliminary data.</text>
</comment>
<dbReference type="AlphaFoldDB" id="X0WZT2"/>
<reference evidence="3" key="1">
    <citation type="journal article" date="2014" name="Front. Microbiol.">
        <title>High frequency of phylogenetically diverse reductive dehalogenase-homologous genes in deep subseafloor sedimentary metagenomes.</title>
        <authorList>
            <person name="Kawai M."/>
            <person name="Futagami T."/>
            <person name="Toyoda A."/>
            <person name="Takaki Y."/>
            <person name="Nishi S."/>
            <person name="Hori S."/>
            <person name="Arai W."/>
            <person name="Tsubouchi T."/>
            <person name="Morono Y."/>
            <person name="Uchiyama I."/>
            <person name="Ito T."/>
            <person name="Fujiyama A."/>
            <person name="Inagaki F."/>
            <person name="Takami H."/>
        </authorList>
    </citation>
    <scope>NUCLEOTIDE SEQUENCE</scope>
    <source>
        <strain evidence="3">Expedition CK06-06</strain>
    </source>
</reference>
<dbReference type="EMBL" id="BARS01046293">
    <property type="protein sequence ID" value="GAG28712.1"/>
    <property type="molecule type" value="Genomic_DNA"/>
</dbReference>
<proteinExistence type="predicted"/>
<feature type="transmembrane region" description="Helical" evidence="2">
    <location>
        <begin position="21"/>
        <end position="44"/>
    </location>
</feature>
<sequence length="52" mass="5794">MHSPYKKSFAAEQLRKRQKKSPTTIAIIVIAVIVAVIAVGYAVYMRFGAKEI</sequence>
<evidence type="ECO:0000256" key="2">
    <source>
        <dbReference type="SAM" id="Phobius"/>
    </source>
</evidence>
<feature type="non-terminal residue" evidence="3">
    <location>
        <position position="52"/>
    </location>
</feature>
<accession>X0WZT2</accession>
<feature type="region of interest" description="Disordered" evidence="1">
    <location>
        <begin position="1"/>
        <end position="21"/>
    </location>
</feature>
<keyword evidence="2" id="KW-0812">Transmembrane</keyword>
<keyword evidence="2" id="KW-1133">Transmembrane helix</keyword>
<evidence type="ECO:0000313" key="3">
    <source>
        <dbReference type="EMBL" id="GAG28712.1"/>
    </source>
</evidence>
<gene>
    <name evidence="3" type="ORF">S01H1_69698</name>
</gene>
<name>X0WZT2_9ZZZZ</name>
<organism evidence="3">
    <name type="scientific">marine sediment metagenome</name>
    <dbReference type="NCBI Taxonomy" id="412755"/>
    <lineage>
        <taxon>unclassified sequences</taxon>
        <taxon>metagenomes</taxon>
        <taxon>ecological metagenomes</taxon>
    </lineage>
</organism>
<protein>
    <submittedName>
        <fullName evidence="3">Uncharacterized protein</fullName>
    </submittedName>
</protein>
<evidence type="ECO:0000256" key="1">
    <source>
        <dbReference type="SAM" id="MobiDB-lite"/>
    </source>
</evidence>